<dbReference type="PANTHER" id="PTHR33194:SF4">
    <property type="entry name" value="CCHC-TYPE DOMAIN-CONTAINING PROTEIN"/>
    <property type="match status" value="1"/>
</dbReference>
<feature type="compositionally biased region" description="Polar residues" evidence="1">
    <location>
        <begin position="9"/>
        <end position="21"/>
    </location>
</feature>
<sequence length="181" mass="20417">MPLELRSRTLPSTMYQDASQQTPPPMPPPCPGVPRIRDPPIFTGADGTDVEDWLAIYDRVSVPNKWDEDGKLTNLVFYLAGVASLWYNNHASDFATWSDFKTTIVNVFGRPAVRKLQAEQRLRERAQEAGESFTSYIEDVLDLCNKSNHTMSESDKIRNIMKGIDDDAFTMLLAKKPRHGG</sequence>
<dbReference type="PANTHER" id="PTHR33194">
    <property type="entry name" value="ZINC KNUCKLE DOMAINCONTAINING PROTEIN"/>
    <property type="match status" value="1"/>
</dbReference>
<evidence type="ECO:0000256" key="1">
    <source>
        <dbReference type="SAM" id="MobiDB-lite"/>
    </source>
</evidence>
<organism evidence="3">
    <name type="scientific">Rhipicephalus microplus</name>
    <name type="common">Cattle tick</name>
    <name type="synonym">Boophilus microplus</name>
    <dbReference type="NCBI Taxonomy" id="6941"/>
    <lineage>
        <taxon>Eukaryota</taxon>
        <taxon>Metazoa</taxon>
        <taxon>Ecdysozoa</taxon>
        <taxon>Arthropoda</taxon>
        <taxon>Chelicerata</taxon>
        <taxon>Arachnida</taxon>
        <taxon>Acari</taxon>
        <taxon>Parasitiformes</taxon>
        <taxon>Ixodida</taxon>
        <taxon>Ixodoidea</taxon>
        <taxon>Ixodidae</taxon>
        <taxon>Rhipicephalinae</taxon>
        <taxon>Rhipicephalus</taxon>
        <taxon>Boophilus</taxon>
    </lineage>
</organism>
<dbReference type="EMBL" id="GIKN01004749">
    <property type="protein sequence ID" value="NIE47022.1"/>
    <property type="molecule type" value="Transcribed_RNA"/>
</dbReference>
<evidence type="ECO:0000259" key="2">
    <source>
        <dbReference type="Pfam" id="PF03732"/>
    </source>
</evidence>
<feature type="region of interest" description="Disordered" evidence="1">
    <location>
        <begin position="1"/>
        <end position="28"/>
    </location>
</feature>
<feature type="domain" description="Retrotransposon gag" evidence="2">
    <location>
        <begin position="76"/>
        <end position="165"/>
    </location>
</feature>
<dbReference type="AlphaFoldDB" id="A0A6G5A7Q0"/>
<name>A0A6G5A7Q0_RHIMP</name>
<dbReference type="VEuPathDB" id="VectorBase:LOC119169906"/>
<accession>A0A6G5A7Q0</accession>
<evidence type="ECO:0000313" key="3">
    <source>
        <dbReference type="EMBL" id="NIE47022.1"/>
    </source>
</evidence>
<reference evidence="3" key="1">
    <citation type="submission" date="2020-03" db="EMBL/GenBank/DDBJ databases">
        <title>A transcriptome and proteome of the tick Rhipicephalus microplus shaped by the genetic composition of its hosts and developmental stage.</title>
        <authorList>
            <person name="Garcia G.R."/>
            <person name="Ribeiro J.M.C."/>
            <person name="Maruyama S.R."/>
            <person name="Gardinasse L.G."/>
            <person name="Nelson K."/>
            <person name="Ferreira B.R."/>
            <person name="Andrade T.G."/>
            <person name="Santos I.K.F.M."/>
        </authorList>
    </citation>
    <scope>NUCLEOTIDE SEQUENCE</scope>
    <source>
        <strain evidence="3">NSGR</strain>
        <tissue evidence="3">Salivary glands</tissue>
    </source>
</reference>
<dbReference type="InterPro" id="IPR005162">
    <property type="entry name" value="Retrotrans_gag_dom"/>
</dbReference>
<protein>
    <submittedName>
        <fullName evidence="3">Putative vesicle coat complex copii subunit sec31</fullName>
    </submittedName>
</protein>
<proteinExistence type="predicted"/>
<dbReference type="OrthoDB" id="6426224at2759"/>
<dbReference type="Pfam" id="PF03732">
    <property type="entry name" value="Retrotrans_gag"/>
    <property type="match status" value="1"/>
</dbReference>